<sequence length="63" mass="7017">MYRAGCGLAHHRLANHAIDDLDRLHAEAKRHVRAVTSEQRLLEACFKSAALRCTHPALGSRTI</sequence>
<reference evidence="1" key="1">
    <citation type="submission" date="2020-02" db="EMBL/GenBank/DDBJ databases">
        <authorList>
            <person name="Meier V. D."/>
        </authorList>
    </citation>
    <scope>NUCLEOTIDE SEQUENCE</scope>
    <source>
        <strain evidence="1">AVDCRST_MAG64</strain>
    </source>
</reference>
<dbReference type="AlphaFoldDB" id="A0A6J4QHM2"/>
<accession>A0A6J4QHM2</accession>
<protein>
    <submittedName>
        <fullName evidence="1">Uncharacterized protein</fullName>
    </submittedName>
</protein>
<proteinExistence type="predicted"/>
<dbReference type="EMBL" id="CADCUQ010001045">
    <property type="protein sequence ID" value="CAA9444779.1"/>
    <property type="molecule type" value="Genomic_DNA"/>
</dbReference>
<gene>
    <name evidence="1" type="ORF">AVDCRST_MAG64-4465</name>
</gene>
<organism evidence="1">
    <name type="scientific">uncultured Phycisphaerae bacterium</name>
    <dbReference type="NCBI Taxonomy" id="904963"/>
    <lineage>
        <taxon>Bacteria</taxon>
        <taxon>Pseudomonadati</taxon>
        <taxon>Planctomycetota</taxon>
        <taxon>Phycisphaerae</taxon>
        <taxon>environmental samples</taxon>
    </lineage>
</organism>
<evidence type="ECO:0000313" key="1">
    <source>
        <dbReference type="EMBL" id="CAA9444779.1"/>
    </source>
</evidence>
<name>A0A6J4QHM2_9BACT</name>